<feature type="binding site" evidence="13">
    <location>
        <position position="356"/>
    </location>
    <ligand>
        <name>Zn(2+)</name>
        <dbReference type="ChEBI" id="CHEBI:29105"/>
        <note>catalytic</note>
    </ligand>
</feature>
<keyword evidence="5 14" id="KW-0645">Protease</keyword>
<evidence type="ECO:0000256" key="5">
    <source>
        <dbReference type="ARBA" id="ARBA00022670"/>
    </source>
</evidence>
<dbReference type="EMBL" id="MU842813">
    <property type="protein sequence ID" value="KAK2034565.1"/>
    <property type="molecule type" value="Genomic_DNA"/>
</dbReference>
<dbReference type="InterPro" id="IPR045357">
    <property type="entry name" value="Aminopeptidase_N-like_N"/>
</dbReference>
<dbReference type="CDD" id="cd09599">
    <property type="entry name" value="M1_LTA4H"/>
    <property type="match status" value="1"/>
</dbReference>
<keyword evidence="6 13" id="KW-0479">Metal-binding</keyword>
<feature type="binding site" evidence="13">
    <location>
        <position position="337"/>
    </location>
    <ligand>
        <name>Zn(2+)</name>
        <dbReference type="ChEBI" id="CHEBI:29105"/>
        <note>catalytic</note>
    </ligand>
</feature>
<evidence type="ECO:0000256" key="13">
    <source>
        <dbReference type="PIRSR" id="PIRSR612777-3"/>
    </source>
</evidence>
<dbReference type="GO" id="GO:0008237">
    <property type="term" value="F:metallopeptidase activity"/>
    <property type="evidence" value="ECO:0007669"/>
    <property type="project" value="UniProtKB-KW"/>
</dbReference>
<feature type="domain" description="Peptidase M1 leukotriene A4 hydrolase/aminopeptidase C-terminal" evidence="15">
    <location>
        <begin position="504"/>
        <end position="643"/>
    </location>
</feature>
<dbReference type="InterPro" id="IPR038502">
    <property type="entry name" value="M1_LTA-4_hydro/amino_C_sf"/>
</dbReference>
<keyword evidence="9 14" id="KW-0482">Metalloprotease</keyword>
<dbReference type="FunFam" id="1.10.390.10:FF:000009">
    <property type="entry name" value="Leukotriene A(4) hydrolase"/>
    <property type="match status" value="1"/>
</dbReference>
<sequence length="646" mass="72466">MWRSLLAKGSIPLRTSFTRITSPQSRAAAFGSTTAKMATTSGNRDPNTLSNYGAWLTKHTTANFTIDFKDKSLKGSVTLELESLTDKQSKEIILDSSFLSISGVKVNAAASTWELKDRVEPYGAPLHVFVPQGAAKGEVIKVDVDLATTDKCTALQWLTPAQTSNKKHPYMFSQCQAIHARSLFPCQDTPDVKSTYTFVLASPLPVVASGVLVEGESEKKGDDTVYRFEQKVPIPSYLFALASGDIATAPIGPRSIVATGPDELKESQWELQGDMEKFMEVAEKLVFPYRWGQYNVLVLPPSFPYGGMENPIYTFATPTIISGDKQNVDVIAHELSHSWSGNLVTSCSWEHFWLNEGWTTYLERRIGMAVHGDAERDFSSIIGWKALEDAVALFGEDSEFTKLIISHKGIDPDDAFSTVPYEKGFHFLYYLERLVGRDAFDKFIPHYFTKWSRKSLDSFEFKETFLEFFNGLGDDEVNNKVASIDWDKWFYQPGLPPKPEFDTSLADVCYKLAERWKDDSFKPSPEDVASFSGNQKLVLLETIEKFPSPLSADRARLLGTTYDLVSSRNAELKTAYYKIALAAEDTSAYQGAAELLGHVGRMKFVRPMFRSLNKVDRELALKTFKKNRDFYHPICRGMVEKDLGLV</sequence>
<evidence type="ECO:0000256" key="11">
    <source>
        <dbReference type="PIRSR" id="PIRSR612777-1"/>
    </source>
</evidence>
<dbReference type="GO" id="GO:0005634">
    <property type="term" value="C:nucleus"/>
    <property type="evidence" value="ECO:0007669"/>
    <property type="project" value="UniProtKB-SubCell"/>
</dbReference>
<dbReference type="InterPro" id="IPR027268">
    <property type="entry name" value="Peptidase_M4/M1_CTD_sf"/>
</dbReference>
<dbReference type="Proteomes" id="UP001232148">
    <property type="component" value="Unassembled WGS sequence"/>
</dbReference>
<dbReference type="InterPro" id="IPR049980">
    <property type="entry name" value="LTA4H_cat"/>
</dbReference>
<evidence type="ECO:0000259" key="15">
    <source>
        <dbReference type="SMART" id="SM01263"/>
    </source>
</evidence>
<protein>
    <recommendedName>
        <fullName evidence="14">Leukotriene A(4) hydrolase</fullName>
        <shortName evidence="14">LTA-4 hydrolase</shortName>
        <ecNumber evidence="14">3.3.2.10</ecNumber>
        <ecNumber evidence="14">3.4.11.-</ecNumber>
    </recommendedName>
</protein>
<dbReference type="InterPro" id="IPR016024">
    <property type="entry name" value="ARM-type_fold"/>
</dbReference>
<organism evidence="16 17">
    <name type="scientific">Colletotrichum zoysiae</name>
    <dbReference type="NCBI Taxonomy" id="1216348"/>
    <lineage>
        <taxon>Eukaryota</taxon>
        <taxon>Fungi</taxon>
        <taxon>Dikarya</taxon>
        <taxon>Ascomycota</taxon>
        <taxon>Pezizomycotina</taxon>
        <taxon>Sordariomycetes</taxon>
        <taxon>Hypocreomycetidae</taxon>
        <taxon>Glomerellales</taxon>
        <taxon>Glomerellaceae</taxon>
        <taxon>Colletotrichum</taxon>
        <taxon>Colletotrichum graminicola species complex</taxon>
    </lineage>
</organism>
<evidence type="ECO:0000256" key="2">
    <source>
        <dbReference type="ARBA" id="ARBA00004496"/>
    </source>
</evidence>
<proteinExistence type="inferred from homology"/>
<dbReference type="GO" id="GO:0004301">
    <property type="term" value="F:epoxide hydrolase activity"/>
    <property type="evidence" value="ECO:0007669"/>
    <property type="project" value="UniProtKB-EC"/>
</dbReference>
<feature type="binding site" evidence="12">
    <location>
        <begin position="304"/>
        <end position="309"/>
    </location>
    <ligand>
        <name>a peptide</name>
        <dbReference type="ChEBI" id="CHEBI:60466"/>
    </ligand>
</feature>
<feature type="active site" description="Proton donor" evidence="11">
    <location>
        <position position="421"/>
    </location>
</feature>
<comment type="subcellular location">
    <subcellularLocation>
        <location evidence="2 14">Cytoplasm</location>
    </subcellularLocation>
    <subcellularLocation>
        <location evidence="1">Nucleus</location>
    </subcellularLocation>
</comment>
<dbReference type="GO" id="GO:0004177">
    <property type="term" value="F:aminopeptidase activity"/>
    <property type="evidence" value="ECO:0007669"/>
    <property type="project" value="TreeGrafter"/>
</dbReference>
<dbReference type="Gene3D" id="1.10.390.10">
    <property type="entry name" value="Neutral Protease Domain 2"/>
    <property type="match status" value="1"/>
</dbReference>
<dbReference type="InterPro" id="IPR034015">
    <property type="entry name" value="M1_LTA4H"/>
</dbReference>
<evidence type="ECO:0000313" key="17">
    <source>
        <dbReference type="Proteomes" id="UP001232148"/>
    </source>
</evidence>
<dbReference type="Gene3D" id="1.25.40.320">
    <property type="entry name" value="Peptidase M1, leukotriene A4 hydrolase/aminopeptidase C-terminal domain"/>
    <property type="match status" value="1"/>
</dbReference>
<dbReference type="GO" id="GO:0006508">
    <property type="term" value="P:proteolysis"/>
    <property type="evidence" value="ECO:0007669"/>
    <property type="project" value="UniProtKB-KW"/>
</dbReference>
<evidence type="ECO:0000256" key="6">
    <source>
        <dbReference type="ARBA" id="ARBA00022723"/>
    </source>
</evidence>
<dbReference type="FunFam" id="2.60.40.1730:FF:000004">
    <property type="entry name" value="Leukotriene A(4) hydrolase"/>
    <property type="match status" value="1"/>
</dbReference>
<dbReference type="SUPFAM" id="SSF55486">
    <property type="entry name" value="Metalloproteases ('zincins'), catalytic domain"/>
    <property type="match status" value="1"/>
</dbReference>
<comment type="similarity">
    <text evidence="3 14">Belongs to the peptidase M1 family.</text>
</comment>
<dbReference type="EC" id="3.4.11.-" evidence="14"/>
<keyword evidence="7 14" id="KW-0378">Hydrolase</keyword>
<dbReference type="PRINTS" id="PR00756">
    <property type="entry name" value="ALADIPTASE"/>
</dbReference>
<evidence type="ECO:0000256" key="7">
    <source>
        <dbReference type="ARBA" id="ARBA00022801"/>
    </source>
</evidence>
<feature type="binding site" evidence="12">
    <location>
        <begin position="174"/>
        <end position="176"/>
    </location>
    <ligand>
        <name>a peptide</name>
        <dbReference type="ChEBI" id="CHEBI:60466"/>
    </ligand>
</feature>
<evidence type="ECO:0000256" key="8">
    <source>
        <dbReference type="ARBA" id="ARBA00022833"/>
    </source>
</evidence>
<keyword evidence="4 14" id="KW-0963">Cytoplasm</keyword>
<dbReference type="SMART" id="SM01263">
    <property type="entry name" value="Leuk-A4-hydro_C"/>
    <property type="match status" value="1"/>
</dbReference>
<dbReference type="Pfam" id="PF09127">
    <property type="entry name" value="Leuk-A4-hydro_C"/>
    <property type="match status" value="1"/>
</dbReference>
<feature type="active site" description="Proton acceptor" evidence="11">
    <location>
        <position position="334"/>
    </location>
</feature>
<dbReference type="InterPro" id="IPR001930">
    <property type="entry name" value="Peptidase_M1"/>
</dbReference>
<evidence type="ECO:0000256" key="9">
    <source>
        <dbReference type="ARBA" id="ARBA00023049"/>
    </source>
</evidence>
<accession>A0AAD9HSP8</accession>
<dbReference type="GO" id="GO:0005829">
    <property type="term" value="C:cytosol"/>
    <property type="evidence" value="ECO:0007669"/>
    <property type="project" value="TreeGrafter"/>
</dbReference>
<dbReference type="EC" id="3.3.2.10" evidence="14"/>
<keyword evidence="10" id="KW-0539">Nucleus</keyword>
<dbReference type="GO" id="GO:0008270">
    <property type="term" value="F:zinc ion binding"/>
    <property type="evidence" value="ECO:0007669"/>
    <property type="project" value="InterPro"/>
</dbReference>
<reference evidence="16" key="1">
    <citation type="submission" date="2021-06" db="EMBL/GenBank/DDBJ databases">
        <title>Comparative genomics, transcriptomics and evolutionary studies reveal genomic signatures of adaptation to plant cell wall in hemibiotrophic fungi.</title>
        <authorList>
            <consortium name="DOE Joint Genome Institute"/>
            <person name="Baroncelli R."/>
            <person name="Diaz J.F."/>
            <person name="Benocci T."/>
            <person name="Peng M."/>
            <person name="Battaglia E."/>
            <person name="Haridas S."/>
            <person name="Andreopoulos W."/>
            <person name="Labutti K."/>
            <person name="Pangilinan J."/>
            <person name="Floch G.L."/>
            <person name="Makela M.R."/>
            <person name="Henrissat B."/>
            <person name="Grigoriev I.V."/>
            <person name="Crouch J.A."/>
            <person name="De Vries R.P."/>
            <person name="Sukno S.A."/>
            <person name="Thon M.R."/>
        </authorList>
    </citation>
    <scope>NUCLEOTIDE SEQUENCE</scope>
    <source>
        <strain evidence="16">MAFF235873</strain>
    </source>
</reference>
<evidence type="ECO:0000256" key="1">
    <source>
        <dbReference type="ARBA" id="ARBA00004123"/>
    </source>
</evidence>
<name>A0AAD9HSP8_9PEZI</name>
<dbReference type="InterPro" id="IPR014782">
    <property type="entry name" value="Peptidase_M1_dom"/>
</dbReference>
<evidence type="ECO:0000256" key="3">
    <source>
        <dbReference type="ARBA" id="ARBA00010136"/>
    </source>
</evidence>
<dbReference type="SUPFAM" id="SSF48371">
    <property type="entry name" value="ARM repeat"/>
    <property type="match status" value="1"/>
</dbReference>
<dbReference type="PANTHER" id="PTHR45726">
    <property type="entry name" value="LEUKOTRIENE A-4 HYDROLASE"/>
    <property type="match status" value="1"/>
</dbReference>
<dbReference type="InterPro" id="IPR012777">
    <property type="entry name" value="LTA4H"/>
</dbReference>
<dbReference type="Pfam" id="PF17900">
    <property type="entry name" value="Peptidase_M1_N"/>
    <property type="match status" value="1"/>
</dbReference>
<gene>
    <name evidence="16" type="ORF">LX32DRAFT_608072</name>
</gene>
<evidence type="ECO:0000256" key="14">
    <source>
        <dbReference type="RuleBase" id="RU361141"/>
    </source>
</evidence>
<dbReference type="NCBIfam" id="TIGR02411">
    <property type="entry name" value="leuko_A4_hydro"/>
    <property type="match status" value="1"/>
</dbReference>
<feature type="binding site" evidence="12">
    <location>
        <begin position="601"/>
        <end position="603"/>
    </location>
    <ligand>
        <name>a peptide</name>
        <dbReference type="ChEBI" id="CHEBI:60466"/>
    </ligand>
</feature>
<dbReference type="PANTHER" id="PTHR45726:SF3">
    <property type="entry name" value="LEUKOTRIENE A-4 HYDROLASE"/>
    <property type="match status" value="1"/>
</dbReference>
<dbReference type="InterPro" id="IPR015211">
    <property type="entry name" value="Peptidase_M1_C"/>
</dbReference>
<evidence type="ECO:0000256" key="10">
    <source>
        <dbReference type="ARBA" id="ARBA00023242"/>
    </source>
</evidence>
<comment type="catalytic activity">
    <reaction evidence="14">
        <text>an epoxide + H2O = an ethanediol</text>
        <dbReference type="Rhea" id="RHEA:19037"/>
        <dbReference type="ChEBI" id="CHEBI:15377"/>
        <dbReference type="ChEBI" id="CHEBI:32955"/>
        <dbReference type="ChEBI" id="CHEBI:140594"/>
        <dbReference type="EC" id="3.3.2.10"/>
    </reaction>
</comment>
<dbReference type="FunFam" id="3.30.2010.30:FF:000001">
    <property type="entry name" value="Leukotriene A(4) hydrolase"/>
    <property type="match status" value="1"/>
</dbReference>
<feature type="binding site" evidence="13">
    <location>
        <position position="333"/>
    </location>
    <ligand>
        <name>Zn(2+)</name>
        <dbReference type="ChEBI" id="CHEBI:29105"/>
        <note>catalytic</note>
    </ligand>
</feature>
<dbReference type="SUPFAM" id="SSF63737">
    <property type="entry name" value="Leukotriene A4 hydrolase N-terminal domain"/>
    <property type="match status" value="1"/>
</dbReference>
<dbReference type="InterPro" id="IPR042097">
    <property type="entry name" value="Aminopeptidase_N-like_N_sf"/>
</dbReference>
<comment type="cofactor">
    <cofactor evidence="13 14">
        <name>Zn(2+)</name>
        <dbReference type="ChEBI" id="CHEBI:29105"/>
    </cofactor>
    <text evidence="13 14">Binds 1 zinc ion per subunit.</text>
</comment>
<dbReference type="Gene3D" id="3.30.2010.30">
    <property type="match status" value="1"/>
</dbReference>
<comment type="caution">
    <text evidence="16">The sequence shown here is derived from an EMBL/GenBank/DDBJ whole genome shotgun (WGS) entry which is preliminary data.</text>
</comment>
<dbReference type="Pfam" id="PF01433">
    <property type="entry name" value="Peptidase_M1"/>
    <property type="match status" value="1"/>
</dbReference>
<dbReference type="AlphaFoldDB" id="A0AAD9HSP8"/>
<dbReference type="Gene3D" id="2.60.40.1730">
    <property type="entry name" value="tricorn interacting facor f3 domain"/>
    <property type="match status" value="1"/>
</dbReference>
<evidence type="ECO:0000313" key="16">
    <source>
        <dbReference type="EMBL" id="KAK2034565.1"/>
    </source>
</evidence>
<keyword evidence="17" id="KW-1185">Reference proteome</keyword>
<keyword evidence="8 13" id="KW-0862">Zinc</keyword>
<evidence type="ECO:0000256" key="12">
    <source>
        <dbReference type="PIRSR" id="PIRSR612777-2"/>
    </source>
</evidence>
<evidence type="ECO:0000256" key="4">
    <source>
        <dbReference type="ARBA" id="ARBA00022490"/>
    </source>
</evidence>
<dbReference type="FunFam" id="1.25.40.320:FF:000001">
    <property type="entry name" value="Leukotriene A(4) hydrolase"/>
    <property type="match status" value="1"/>
</dbReference>